<evidence type="ECO:0000256" key="1">
    <source>
        <dbReference type="ARBA" id="ARBA00001917"/>
    </source>
</evidence>
<proteinExistence type="predicted"/>
<keyword evidence="7" id="KW-0028">Amino-acid biosynthesis</keyword>
<evidence type="ECO:0000256" key="7">
    <source>
        <dbReference type="ARBA" id="ARBA00023192"/>
    </source>
</evidence>
<dbReference type="PANTHER" id="PTHR19384">
    <property type="entry name" value="NITRIC OXIDE SYNTHASE-RELATED"/>
    <property type="match status" value="1"/>
</dbReference>
<evidence type="ECO:0000313" key="10">
    <source>
        <dbReference type="Proteomes" id="UP001432000"/>
    </source>
</evidence>
<dbReference type="InterPro" id="IPR003097">
    <property type="entry name" value="CysJ-like_FAD-binding"/>
</dbReference>
<dbReference type="EC" id="1.8.1.2" evidence="9"/>
<keyword evidence="3" id="KW-0285">Flavoprotein</keyword>
<dbReference type="InterPro" id="IPR023173">
    <property type="entry name" value="NADPH_Cyt_P450_Rdtase_alpha"/>
</dbReference>
<evidence type="ECO:0000256" key="5">
    <source>
        <dbReference type="ARBA" id="ARBA00022827"/>
    </source>
</evidence>
<evidence type="ECO:0000256" key="4">
    <source>
        <dbReference type="ARBA" id="ARBA00022643"/>
    </source>
</evidence>
<keyword evidence="6 9" id="KW-0560">Oxidoreductase</keyword>
<dbReference type="NCBIfam" id="NF004859">
    <property type="entry name" value="PRK06214.1"/>
    <property type="match status" value="1"/>
</dbReference>
<name>A0ABZ2PTE4_9NOCA</name>
<keyword evidence="4" id="KW-0288">FMN</keyword>
<dbReference type="SUPFAM" id="SSF63380">
    <property type="entry name" value="Riboflavin synthase domain-like"/>
    <property type="match status" value="1"/>
</dbReference>
<keyword evidence="7" id="KW-0198">Cysteine biosynthesis</keyword>
<evidence type="ECO:0000259" key="8">
    <source>
        <dbReference type="PROSITE" id="PS51384"/>
    </source>
</evidence>
<dbReference type="Pfam" id="PF00667">
    <property type="entry name" value="FAD_binding_1"/>
    <property type="match status" value="1"/>
</dbReference>
<keyword evidence="5" id="KW-0274">FAD</keyword>
<feature type="domain" description="FAD-binding FR-type" evidence="8">
    <location>
        <begin position="58"/>
        <end position="275"/>
    </location>
</feature>
<dbReference type="GO" id="GO:0004783">
    <property type="term" value="F:sulfite reductase (NADPH) activity"/>
    <property type="evidence" value="ECO:0007669"/>
    <property type="project" value="UniProtKB-EC"/>
</dbReference>
<dbReference type="InterPro" id="IPR001709">
    <property type="entry name" value="Flavoprot_Pyr_Nucl_cyt_Rdtase"/>
</dbReference>
<sequence length="426" mass="47145">MPHELILLARFGGLYSAVIVLGATSYDGYCKAGTDIEARLEPAKPAKAASKRSPWNRKNPYRATVLANRVLSGPESSKEVRHYAFSLGDSGLAYEAGDGLGVRPVNNPELVDALIGRLRVAPDTTVTIKGSEQRLDELLTHSYEIGLPSMDLIEAFAERSDDDELQHILATGNRESLDAWIWGKDVLDVLALDEKTALEPAELLELLRPLQHRVYSISSSPLAHQGSVHLTVSSVRYRSAERDRGGVCSTFLADRITEGESVGVFLSANKSFRLPSDDDVPVIMVGPGTGIAPFRAFLHERQARSATGRNWLFFGDRRRADDYIYGDELSEMSRAGVLTRLDLAFSRDQSDKVYVQHRMTENGKELYAWLEEGAHFYVCGDATRMAKDVDATLHEVVAEHGGLGPDQAEDYVAELKSSKRYLRDVY</sequence>
<evidence type="ECO:0000256" key="3">
    <source>
        <dbReference type="ARBA" id="ARBA00022630"/>
    </source>
</evidence>
<evidence type="ECO:0000256" key="2">
    <source>
        <dbReference type="ARBA" id="ARBA00001974"/>
    </source>
</evidence>
<dbReference type="InterPro" id="IPR017927">
    <property type="entry name" value="FAD-bd_FR_type"/>
</dbReference>
<dbReference type="PANTHER" id="PTHR19384:SF128">
    <property type="entry name" value="NADPH OXIDOREDUCTASE A"/>
    <property type="match status" value="1"/>
</dbReference>
<dbReference type="PRINTS" id="PR00371">
    <property type="entry name" value="FPNCR"/>
</dbReference>
<dbReference type="Gene3D" id="1.20.990.10">
    <property type="entry name" value="NADPH-cytochrome p450 Reductase, Chain A, domain 3"/>
    <property type="match status" value="1"/>
</dbReference>
<comment type="cofactor">
    <cofactor evidence="1">
        <name>FMN</name>
        <dbReference type="ChEBI" id="CHEBI:58210"/>
    </cofactor>
</comment>
<protein>
    <submittedName>
        <fullName evidence="9">Sulfite reductase subunit alpha</fullName>
        <ecNumber evidence="9">1.8.1.2</ecNumber>
    </submittedName>
</protein>
<gene>
    <name evidence="9" type="ORF">WDS16_04150</name>
</gene>
<evidence type="ECO:0000256" key="6">
    <source>
        <dbReference type="ARBA" id="ARBA00023002"/>
    </source>
</evidence>
<dbReference type="CDD" id="cd06199">
    <property type="entry name" value="SiR"/>
    <property type="match status" value="1"/>
</dbReference>
<keyword evidence="10" id="KW-1185">Reference proteome</keyword>
<dbReference type="InterPro" id="IPR017938">
    <property type="entry name" value="Riboflavin_synthase-like_b-brl"/>
</dbReference>
<dbReference type="InterPro" id="IPR039261">
    <property type="entry name" value="FNR_nucleotide-bd"/>
</dbReference>
<dbReference type="Gene3D" id="2.40.30.10">
    <property type="entry name" value="Translation factors"/>
    <property type="match status" value="1"/>
</dbReference>
<reference evidence="9 10" key="1">
    <citation type="submission" date="2024-03" db="EMBL/GenBank/DDBJ databases">
        <title>Natural products discovery in diverse microorganisms through a two-stage MS feature dereplication strategy.</title>
        <authorList>
            <person name="Zhang R."/>
        </authorList>
    </citation>
    <scope>NUCLEOTIDE SEQUENCE [LARGE SCALE GENOMIC DNA]</scope>
    <source>
        <strain evidence="9 10">18930</strain>
    </source>
</reference>
<dbReference type="InterPro" id="IPR001433">
    <property type="entry name" value="OxRdtase_FAD/NAD-bd"/>
</dbReference>
<dbReference type="Pfam" id="PF00175">
    <property type="entry name" value="NAD_binding_1"/>
    <property type="match status" value="1"/>
</dbReference>
<dbReference type="PROSITE" id="PS51384">
    <property type="entry name" value="FAD_FR"/>
    <property type="match status" value="1"/>
</dbReference>
<organism evidence="9 10">
    <name type="scientific">Rhodococcus sovatensis</name>
    <dbReference type="NCBI Taxonomy" id="1805840"/>
    <lineage>
        <taxon>Bacteria</taxon>
        <taxon>Bacillati</taxon>
        <taxon>Actinomycetota</taxon>
        <taxon>Actinomycetes</taxon>
        <taxon>Mycobacteriales</taxon>
        <taxon>Nocardiaceae</taxon>
        <taxon>Rhodococcus</taxon>
    </lineage>
</organism>
<accession>A0ABZ2PTE4</accession>
<comment type="cofactor">
    <cofactor evidence="2">
        <name>FAD</name>
        <dbReference type="ChEBI" id="CHEBI:57692"/>
    </cofactor>
</comment>
<dbReference type="Proteomes" id="UP001432000">
    <property type="component" value="Chromosome"/>
</dbReference>
<evidence type="ECO:0000313" key="9">
    <source>
        <dbReference type="EMBL" id="WXG71540.1"/>
    </source>
</evidence>
<dbReference type="EMBL" id="CP147846">
    <property type="protein sequence ID" value="WXG71540.1"/>
    <property type="molecule type" value="Genomic_DNA"/>
</dbReference>
<dbReference type="SUPFAM" id="SSF52343">
    <property type="entry name" value="Ferredoxin reductase-like, C-terminal NADP-linked domain"/>
    <property type="match status" value="1"/>
</dbReference>
<dbReference type="Gene3D" id="3.40.50.80">
    <property type="entry name" value="Nucleotide-binding domain of ferredoxin-NADP reductase (FNR) module"/>
    <property type="match status" value="1"/>
</dbReference>